<proteinExistence type="predicted"/>
<dbReference type="AlphaFoldDB" id="A0A9P6M1I8"/>
<keyword evidence="3" id="KW-1185">Reference proteome</keyword>
<dbReference type="EMBL" id="JAAAHW010006356">
    <property type="protein sequence ID" value="KAF9962780.1"/>
    <property type="molecule type" value="Genomic_DNA"/>
</dbReference>
<feature type="compositionally biased region" description="Basic and acidic residues" evidence="1">
    <location>
        <begin position="166"/>
        <end position="179"/>
    </location>
</feature>
<protein>
    <submittedName>
        <fullName evidence="2">Uncharacterized protein</fullName>
    </submittedName>
</protein>
<name>A0A9P6M1I8_9FUNG</name>
<feature type="region of interest" description="Disordered" evidence="1">
    <location>
        <begin position="1"/>
        <end position="23"/>
    </location>
</feature>
<accession>A0A9P6M1I8</accession>
<feature type="region of interest" description="Disordered" evidence="1">
    <location>
        <begin position="59"/>
        <end position="112"/>
    </location>
</feature>
<gene>
    <name evidence="2" type="ORF">BGZ65_007990</name>
</gene>
<evidence type="ECO:0000256" key="1">
    <source>
        <dbReference type="SAM" id="MobiDB-lite"/>
    </source>
</evidence>
<sequence length="185" mass="20208">MSQSHGHVEALGLGGNDKPRPSTHLKMAGVSGPDVAIDLGAIHDNYGYQQGYHDVHNGGYHDQHNQYDPYYDQSFASPLGGHHPDPSNLQRMSHGTEASSTAHSSSQSPVVAMGVSSQIPSIDARETYDKFAKVEMSDYVNTQSMARNPQAILEDGVKVPMTDSEYQERQAGRSEDRQLDQGIQL</sequence>
<organism evidence="2 3">
    <name type="scientific">Modicella reniformis</name>
    <dbReference type="NCBI Taxonomy" id="1440133"/>
    <lineage>
        <taxon>Eukaryota</taxon>
        <taxon>Fungi</taxon>
        <taxon>Fungi incertae sedis</taxon>
        <taxon>Mucoromycota</taxon>
        <taxon>Mortierellomycotina</taxon>
        <taxon>Mortierellomycetes</taxon>
        <taxon>Mortierellales</taxon>
        <taxon>Mortierellaceae</taxon>
        <taxon>Modicella</taxon>
    </lineage>
</organism>
<feature type="compositionally biased region" description="Low complexity" evidence="1">
    <location>
        <begin position="93"/>
        <end position="108"/>
    </location>
</feature>
<comment type="caution">
    <text evidence="2">The sequence shown here is derived from an EMBL/GenBank/DDBJ whole genome shotgun (WGS) entry which is preliminary data.</text>
</comment>
<dbReference type="OrthoDB" id="2447864at2759"/>
<feature type="region of interest" description="Disordered" evidence="1">
    <location>
        <begin position="160"/>
        <end position="185"/>
    </location>
</feature>
<dbReference type="Proteomes" id="UP000749646">
    <property type="component" value="Unassembled WGS sequence"/>
</dbReference>
<evidence type="ECO:0000313" key="3">
    <source>
        <dbReference type="Proteomes" id="UP000749646"/>
    </source>
</evidence>
<evidence type="ECO:0000313" key="2">
    <source>
        <dbReference type="EMBL" id="KAF9962780.1"/>
    </source>
</evidence>
<reference evidence="2" key="1">
    <citation type="journal article" date="2020" name="Fungal Divers.">
        <title>Resolving the Mortierellaceae phylogeny through synthesis of multi-gene phylogenetics and phylogenomics.</title>
        <authorList>
            <person name="Vandepol N."/>
            <person name="Liber J."/>
            <person name="Desiro A."/>
            <person name="Na H."/>
            <person name="Kennedy M."/>
            <person name="Barry K."/>
            <person name="Grigoriev I.V."/>
            <person name="Miller A.N."/>
            <person name="O'Donnell K."/>
            <person name="Stajich J.E."/>
            <person name="Bonito G."/>
        </authorList>
    </citation>
    <scope>NUCLEOTIDE SEQUENCE</scope>
    <source>
        <strain evidence="2">MES-2147</strain>
    </source>
</reference>